<evidence type="ECO:0000313" key="2">
    <source>
        <dbReference type="EMBL" id="MFC6441202.1"/>
    </source>
</evidence>
<comment type="caution">
    <text evidence="2">The sequence shown here is derived from an EMBL/GenBank/DDBJ whole genome shotgun (WGS) entry which is preliminary data.</text>
</comment>
<keyword evidence="1" id="KW-0472">Membrane</keyword>
<protein>
    <submittedName>
        <fullName evidence="2">Type II secretion system protein</fullName>
    </submittedName>
</protein>
<proteinExistence type="predicted"/>
<dbReference type="PANTHER" id="PTHR30093:SF7">
    <property type="entry name" value="MSHA MAJOR PILIN SUBUNIT MSHA"/>
    <property type="match status" value="1"/>
</dbReference>
<dbReference type="PROSITE" id="PS00409">
    <property type="entry name" value="PROKAR_NTER_METHYL"/>
    <property type="match status" value="1"/>
</dbReference>
<keyword evidence="1" id="KW-0812">Transmembrane</keyword>
<feature type="transmembrane region" description="Helical" evidence="1">
    <location>
        <begin position="12"/>
        <end position="31"/>
    </location>
</feature>
<keyword evidence="1" id="KW-1133">Transmembrane helix</keyword>
<reference evidence="3" key="1">
    <citation type="journal article" date="2019" name="Int. J. Syst. Evol. Microbiol.">
        <title>The Global Catalogue of Microorganisms (GCM) 10K type strain sequencing project: providing services to taxonomists for standard genome sequencing and annotation.</title>
        <authorList>
            <consortium name="The Broad Institute Genomics Platform"/>
            <consortium name="The Broad Institute Genome Sequencing Center for Infectious Disease"/>
            <person name="Wu L."/>
            <person name="Ma J."/>
        </authorList>
    </citation>
    <scope>NUCLEOTIDE SEQUENCE [LARGE SCALE GENOMIC DNA]</scope>
    <source>
        <strain evidence="3">CGMCC 1.16031</strain>
    </source>
</reference>
<dbReference type="NCBIfam" id="TIGR02532">
    <property type="entry name" value="IV_pilin_GFxxxE"/>
    <property type="match status" value="1"/>
</dbReference>
<accession>A0ABW1XM49</accession>
<dbReference type="RefSeq" id="WP_131258464.1">
    <property type="nucleotide sequence ID" value="NZ_JBHSUS010000001.1"/>
</dbReference>
<sequence>MQQQKGFTLIELIVVIVILGILAVTAAPRFIDVQSDARASTVQALKGAIQSAGQMVYAKAALANQQNEAPGSVTINGASVSTTYGYLSGNQAASALAPVLDVADWQVINNGDDSNVTTSQIGFAPLNTTPDFTITAADGASCHVLYAAAANSNSSPTFTVVTGGC</sequence>
<evidence type="ECO:0000256" key="1">
    <source>
        <dbReference type="SAM" id="Phobius"/>
    </source>
</evidence>
<name>A0ABW1XM49_9ALTE</name>
<dbReference type="Gene3D" id="3.30.700.10">
    <property type="entry name" value="Glycoprotein, Type 4 Pilin"/>
    <property type="match status" value="1"/>
</dbReference>
<dbReference type="InterPro" id="IPR045584">
    <property type="entry name" value="Pilin-like"/>
</dbReference>
<gene>
    <name evidence="2" type="ORF">ACFP85_13700</name>
</gene>
<dbReference type="EMBL" id="JBHSUS010000001">
    <property type="protein sequence ID" value="MFC6441202.1"/>
    <property type="molecule type" value="Genomic_DNA"/>
</dbReference>
<dbReference type="SUPFAM" id="SSF54523">
    <property type="entry name" value="Pili subunits"/>
    <property type="match status" value="1"/>
</dbReference>
<organism evidence="2 3">
    <name type="scientific">Pseudobowmanella zhangzhouensis</name>
    <dbReference type="NCBI Taxonomy" id="1537679"/>
    <lineage>
        <taxon>Bacteria</taxon>
        <taxon>Pseudomonadati</taxon>
        <taxon>Pseudomonadota</taxon>
        <taxon>Gammaproteobacteria</taxon>
        <taxon>Alteromonadales</taxon>
        <taxon>Alteromonadaceae</taxon>
    </lineage>
</organism>
<dbReference type="PANTHER" id="PTHR30093">
    <property type="entry name" value="GENERAL SECRETION PATHWAY PROTEIN G"/>
    <property type="match status" value="1"/>
</dbReference>
<dbReference type="Proteomes" id="UP001596364">
    <property type="component" value="Unassembled WGS sequence"/>
</dbReference>
<dbReference type="Pfam" id="PF07963">
    <property type="entry name" value="N_methyl"/>
    <property type="match status" value="1"/>
</dbReference>
<evidence type="ECO:0000313" key="3">
    <source>
        <dbReference type="Proteomes" id="UP001596364"/>
    </source>
</evidence>
<dbReference type="InterPro" id="IPR012902">
    <property type="entry name" value="N_methyl_site"/>
</dbReference>
<keyword evidence="3" id="KW-1185">Reference proteome</keyword>